<evidence type="ECO:0000313" key="3">
    <source>
        <dbReference type="Proteomes" id="UP000182544"/>
    </source>
</evidence>
<keyword evidence="1" id="KW-1133">Transmembrane helix</keyword>
<dbReference type="EMBL" id="FPKV01000015">
    <property type="protein sequence ID" value="SFZ95213.1"/>
    <property type="molecule type" value="Genomic_DNA"/>
</dbReference>
<sequence length="167" mass="19298">MLNPKIIANLHATSHIQDRWQQYLNKTQKMKRIYFNHISNWKNGVLIISSILCSLIGTFELFSEPNIVWNKRMMALGSILMVLFFAKMIFGKYYVGWNKVGITIRIKSFLGKSFNFRDVKSTDIQNGILTVVKKNGEKIKLDLSEIKKTDIDKLTEIIIENTVANNV</sequence>
<keyword evidence="1" id="KW-0812">Transmembrane</keyword>
<keyword evidence="1" id="KW-0472">Membrane</keyword>
<name>A0A1K2IRZ4_9FLAO</name>
<evidence type="ECO:0000313" key="2">
    <source>
        <dbReference type="EMBL" id="SFZ95213.1"/>
    </source>
</evidence>
<reference evidence="2 3" key="1">
    <citation type="submission" date="2016-10" db="EMBL/GenBank/DDBJ databases">
        <authorList>
            <person name="de Groot N.N."/>
        </authorList>
    </citation>
    <scope>NUCLEOTIDE SEQUENCE [LARGE SCALE GENOMIC DNA]</scope>
    <source>
        <strain evidence="2 3">DSM 18180</strain>
    </source>
</reference>
<protein>
    <submittedName>
        <fullName evidence="2">Uncharacterized protein</fullName>
    </submittedName>
</protein>
<feature type="transmembrane region" description="Helical" evidence="1">
    <location>
        <begin position="74"/>
        <end position="95"/>
    </location>
</feature>
<organism evidence="2 3">
    <name type="scientific">Flaviramulus basaltis</name>
    <dbReference type="NCBI Taxonomy" id="369401"/>
    <lineage>
        <taxon>Bacteria</taxon>
        <taxon>Pseudomonadati</taxon>
        <taxon>Bacteroidota</taxon>
        <taxon>Flavobacteriia</taxon>
        <taxon>Flavobacteriales</taxon>
        <taxon>Flavobacteriaceae</taxon>
        <taxon>Flaviramulus</taxon>
    </lineage>
</organism>
<feature type="transmembrane region" description="Helical" evidence="1">
    <location>
        <begin position="41"/>
        <end position="62"/>
    </location>
</feature>
<accession>A0A1K2IRZ4</accession>
<keyword evidence="3" id="KW-1185">Reference proteome</keyword>
<proteinExistence type="predicted"/>
<gene>
    <name evidence="2" type="ORF">SAMN05428642_1159</name>
</gene>
<dbReference type="Proteomes" id="UP000182544">
    <property type="component" value="Unassembled WGS sequence"/>
</dbReference>
<evidence type="ECO:0000256" key="1">
    <source>
        <dbReference type="SAM" id="Phobius"/>
    </source>
</evidence>
<dbReference type="AlphaFoldDB" id="A0A1K2IRZ4"/>